<sequence length="351" mass="39550">MNPHQPCMLLLNDIHISKDNIPDFCLNWNEALSHCKRLNIGTVVLGGDLFFSRSSQTLDVLLAVHDALLTARNMNIDVILANGNHDLVNQEAVRGYCHIYDQHNNVLVIDEYHALSNPEWSFVLHVIPYFPENGSFVGKLNEVIENELSADKQNYLYIHEGINGALSRPAENELPVHIFGDFDRVFVGHYHNRCTVAPNIEYIGSSRQHNFGEDEEKGYTVLYGDGMTEFIKNHANRRFMVLNIPDDKVDIHLTDQLEELKEDGRYKVKVRIHSSLAGASAIDKSKLLEAGAGKVEVITEEIHTAGGPETGLFEKFDSGKIRDNYHRFCTEKGINEELGLSYLKSDTSCGN</sequence>
<evidence type="ECO:0000313" key="1">
    <source>
        <dbReference type="EMBL" id="KAA5173764.1"/>
    </source>
</evidence>
<name>A0A642KSQ4_BACFG</name>
<dbReference type="Proteomes" id="UP000436803">
    <property type="component" value="Unassembled WGS sequence"/>
</dbReference>
<accession>A0A642KSQ4</accession>
<dbReference type="InterPro" id="IPR029052">
    <property type="entry name" value="Metallo-depent_PP-like"/>
</dbReference>
<protein>
    <submittedName>
        <fullName evidence="1">Phosphoesterase</fullName>
    </submittedName>
</protein>
<organism evidence="1 2">
    <name type="scientific">Bacteroides fragilis</name>
    <dbReference type="NCBI Taxonomy" id="817"/>
    <lineage>
        <taxon>Bacteria</taxon>
        <taxon>Pseudomonadati</taxon>
        <taxon>Bacteroidota</taxon>
        <taxon>Bacteroidia</taxon>
        <taxon>Bacteroidales</taxon>
        <taxon>Bacteroidaceae</taxon>
        <taxon>Bacteroides</taxon>
    </lineage>
</organism>
<evidence type="ECO:0000313" key="2">
    <source>
        <dbReference type="Proteomes" id="UP000436803"/>
    </source>
</evidence>
<gene>
    <name evidence="1" type="ORF">F2Z29_11210</name>
</gene>
<comment type="caution">
    <text evidence="1">The sequence shown here is derived from an EMBL/GenBank/DDBJ whole genome shotgun (WGS) entry which is preliminary data.</text>
</comment>
<dbReference type="PANTHER" id="PTHR30337">
    <property type="entry name" value="COMPONENT OF ATP-DEPENDENT DSDNA EXONUCLEASE"/>
    <property type="match status" value="1"/>
</dbReference>
<dbReference type="EMBL" id="VWAW01000008">
    <property type="protein sequence ID" value="KAA5173764.1"/>
    <property type="molecule type" value="Genomic_DNA"/>
</dbReference>
<dbReference type="InterPro" id="IPR050535">
    <property type="entry name" value="DNA_Repair-Maintenance_Comp"/>
</dbReference>
<dbReference type="PANTHER" id="PTHR30337:SF0">
    <property type="entry name" value="NUCLEASE SBCCD SUBUNIT D"/>
    <property type="match status" value="1"/>
</dbReference>
<reference evidence="1 2" key="1">
    <citation type="journal article" date="2019" name="Nat. Med.">
        <title>A library of human gut bacterial isolates paired with longitudinal multiomics data enables mechanistic microbiome research.</title>
        <authorList>
            <person name="Poyet M."/>
            <person name="Groussin M."/>
            <person name="Gibbons S.M."/>
            <person name="Avila-Pacheco J."/>
            <person name="Jiang X."/>
            <person name="Kearney S.M."/>
            <person name="Perrotta A.R."/>
            <person name="Berdy B."/>
            <person name="Zhao S."/>
            <person name="Lieberman T.D."/>
            <person name="Swanson P.K."/>
            <person name="Smith M."/>
            <person name="Roesemann S."/>
            <person name="Alexander J.E."/>
            <person name="Rich S.A."/>
            <person name="Livny J."/>
            <person name="Vlamakis H."/>
            <person name="Clish C."/>
            <person name="Bullock K."/>
            <person name="Deik A."/>
            <person name="Scott J."/>
            <person name="Pierce K.A."/>
            <person name="Xavier R.J."/>
            <person name="Alm E.J."/>
        </authorList>
    </citation>
    <scope>NUCLEOTIDE SEQUENCE [LARGE SCALE GENOMIC DNA]</scope>
    <source>
        <strain evidence="1 2">BIOML-A7</strain>
    </source>
</reference>
<dbReference type="Gene3D" id="3.60.21.10">
    <property type="match status" value="1"/>
</dbReference>
<proteinExistence type="predicted"/>
<dbReference type="AlphaFoldDB" id="A0A642KSQ4"/>
<dbReference type="SUPFAM" id="SSF56300">
    <property type="entry name" value="Metallo-dependent phosphatases"/>
    <property type="match status" value="1"/>
</dbReference>